<organism evidence="4 5">
    <name type="scientific">Kluyveromyces dobzhanskii CBS 2104</name>
    <dbReference type="NCBI Taxonomy" id="1427455"/>
    <lineage>
        <taxon>Eukaryota</taxon>
        <taxon>Fungi</taxon>
        <taxon>Dikarya</taxon>
        <taxon>Ascomycota</taxon>
        <taxon>Saccharomycotina</taxon>
        <taxon>Saccharomycetes</taxon>
        <taxon>Saccharomycetales</taxon>
        <taxon>Saccharomycetaceae</taxon>
        <taxon>Kluyveromyces</taxon>
    </lineage>
</organism>
<dbReference type="CDD" id="cd02989">
    <property type="entry name" value="Phd_like_TxnDC9"/>
    <property type="match status" value="1"/>
</dbReference>
<dbReference type="InterPro" id="IPR036249">
    <property type="entry name" value="Thioredoxin-like_sf"/>
</dbReference>
<evidence type="ECO:0000256" key="1">
    <source>
        <dbReference type="ARBA" id="ARBA00009686"/>
    </source>
</evidence>
<dbReference type="AlphaFoldDB" id="A0A0A8L718"/>
<reference evidence="4 5" key="1">
    <citation type="submission" date="2014-03" db="EMBL/GenBank/DDBJ databases">
        <title>The genome of Kluyveromyces dobzhanskii.</title>
        <authorList>
            <person name="Nystedt B."/>
            <person name="Astrom S."/>
        </authorList>
    </citation>
    <scope>NUCLEOTIDE SEQUENCE [LARGE SCALE GENOMIC DNA]</scope>
    <source>
        <strain evidence="4 5">CBS 2104</strain>
    </source>
</reference>
<evidence type="ECO:0000256" key="2">
    <source>
        <dbReference type="SAM" id="MobiDB-lite"/>
    </source>
</evidence>
<name>A0A0A8L718_9SACH</name>
<dbReference type="SUPFAM" id="SSF52833">
    <property type="entry name" value="Thioredoxin-like"/>
    <property type="match status" value="1"/>
</dbReference>
<comment type="caution">
    <text evidence="4">The sequence shown here is derived from an EMBL/GenBank/DDBJ whole genome shotgun (WGS) entry which is preliminary data.</text>
</comment>
<accession>A0A0A8L718</accession>
<keyword evidence="5" id="KW-1185">Reference proteome</keyword>
<dbReference type="PANTHER" id="PTHR21148">
    <property type="entry name" value="THIOREDOXIN DOMAIN-CONTAINING PROTEIN 9"/>
    <property type="match status" value="1"/>
</dbReference>
<feature type="compositionally biased region" description="Polar residues" evidence="2">
    <location>
        <begin position="201"/>
        <end position="212"/>
    </location>
</feature>
<evidence type="ECO:0000313" key="4">
    <source>
        <dbReference type="EMBL" id="CDO94045.1"/>
    </source>
</evidence>
<evidence type="ECO:0000259" key="3">
    <source>
        <dbReference type="Pfam" id="PF02114"/>
    </source>
</evidence>
<gene>
    <name evidence="4" type="ORF">KLDO_g2329</name>
</gene>
<sequence length="220" mass="25185">MIGPKKSTEVVQSTSSNVAKEEDDISLDSLLEQLDDEEDQFLAQYRDQRLEELGEHMRKVKKNLQSEEYGSVNTFQDEQRLIQTTASAERCIVHFFVESFRKCQIMDAKLKSMAESHPTTRFFRISVADCPFLVEKLSLKVLPVVIAYKNGKELDRLIGFAKLGNDPNDFSKDELERWLVRTGVLPTRDTRLTILSKGNKLGQSKGNANYNDQDSDSDWE</sequence>
<dbReference type="InterPro" id="IPR024253">
    <property type="entry name" value="Phosducin_thioredoxin-like_dom"/>
</dbReference>
<feature type="region of interest" description="Disordered" evidence="2">
    <location>
        <begin position="201"/>
        <end position="220"/>
    </location>
</feature>
<comment type="similarity">
    <text evidence="1">Belongs to the phosducin family.</text>
</comment>
<dbReference type="Proteomes" id="UP000031516">
    <property type="component" value="Unassembled WGS sequence"/>
</dbReference>
<feature type="region of interest" description="Disordered" evidence="2">
    <location>
        <begin position="1"/>
        <end position="22"/>
    </location>
</feature>
<dbReference type="OrthoDB" id="10257948at2759"/>
<proteinExistence type="inferred from homology"/>
<dbReference type="Gene3D" id="3.40.30.10">
    <property type="entry name" value="Glutaredoxin"/>
    <property type="match status" value="1"/>
</dbReference>
<feature type="compositionally biased region" description="Polar residues" evidence="2">
    <location>
        <begin position="9"/>
        <end position="18"/>
    </location>
</feature>
<feature type="domain" description="Phosducin" evidence="3">
    <location>
        <begin position="34"/>
        <end position="191"/>
    </location>
</feature>
<protein>
    <submittedName>
        <fullName evidence="4">WGS project CCBQ000000000 data, contig 00049</fullName>
    </submittedName>
</protein>
<evidence type="ECO:0000313" key="5">
    <source>
        <dbReference type="Proteomes" id="UP000031516"/>
    </source>
</evidence>
<dbReference type="Pfam" id="PF02114">
    <property type="entry name" value="Phosducin"/>
    <property type="match status" value="1"/>
</dbReference>
<dbReference type="EMBL" id="CCBQ010000032">
    <property type="protein sequence ID" value="CDO94045.1"/>
    <property type="molecule type" value="Genomic_DNA"/>
</dbReference>